<sequence>MEESSGVSKGGKCWFSVQSKTFEISIEVVRGKLRGTNLERSKGFSSWIRFGEKSLSLLLEGVEAWCRGESSSRRSKVWEKGGRKFRPECRSNEAGRFLLCSVRDVEAKKFCLVFLEGIGLVGGWFLLAKKLRALGVSTLAVRYSFPVVPTTAKVGSSVKGLENESGSFAEVVKRKIGELGDSLRVHLGDRDLLCREEQLGCCLVGCFGGSLESIPLLPSLKRWVFESWLLKWARILVKASGKKWPGSLQVEVGNSCWELSLWWEASPRVLQAEPSSWLQMKKGREVACGSGQRHAYGDRGRPVVAPTEGSFTSGPEPKSVGWVSFKGASGPVLKGARGWAEGLPSQSLVGLGWGKVSNEHFGPLILEAHPGPFGEPAFFRAPFANVGDNVGLKQELLAVGEIGVEGASLDRLKLTDEALLDEASRYPFHHKLSLLSLGLEASSPSSPFLGPVGIVMRMEGTSSGLFEAAEGARSRVPLREEMLEVFSAKGRILAPWAAGGGASGSELAIVPFGLGLESPLAERMALHLEEGEREEGWSSSCLAKFSRCLGMLTEGFEEEILYLLRRMEGRIEQKSKEGVYTSKADRALKKLEWIVNYKRARVATFETKIKEMSMGLVRSLGVGRFLDWRAINSRGAAGGVLVFWDNRLVELLEVEEGMFTVSCRFKNCVDGLRWVFTGVYGPVYSRDREVFWEELGSIKGLWRDP</sequence>
<accession>A0ABY9CP07</accession>
<protein>
    <recommendedName>
        <fullName evidence="3">DUF4283 domain-containing protein</fullName>
    </recommendedName>
</protein>
<proteinExistence type="predicted"/>
<evidence type="ECO:0000313" key="1">
    <source>
        <dbReference type="EMBL" id="WJZ97249.1"/>
    </source>
</evidence>
<dbReference type="Proteomes" id="UP001227230">
    <property type="component" value="Chromosome 10"/>
</dbReference>
<dbReference type="InterPro" id="IPR036691">
    <property type="entry name" value="Endo/exonu/phosph_ase_sf"/>
</dbReference>
<gene>
    <name evidence="1" type="ORF">VitviT2T_015869</name>
</gene>
<evidence type="ECO:0008006" key="3">
    <source>
        <dbReference type="Google" id="ProtNLM"/>
    </source>
</evidence>
<reference evidence="1 2" key="1">
    <citation type="journal article" date="2023" name="Hortic Res">
        <title>The complete reference genome for grapevine (Vitis vinifera L.) genetics and breeding.</title>
        <authorList>
            <person name="Shi X."/>
            <person name="Cao S."/>
            <person name="Wang X."/>
            <person name="Huang S."/>
            <person name="Wang Y."/>
            <person name="Liu Z."/>
            <person name="Liu W."/>
            <person name="Leng X."/>
            <person name="Peng Y."/>
            <person name="Wang N."/>
            <person name="Wang Y."/>
            <person name="Ma Z."/>
            <person name="Xu X."/>
            <person name="Zhang F."/>
            <person name="Xue H."/>
            <person name="Zhong H."/>
            <person name="Wang Y."/>
            <person name="Zhang K."/>
            <person name="Velt A."/>
            <person name="Avia K."/>
            <person name="Holtgrawe D."/>
            <person name="Grimplet J."/>
            <person name="Matus J.T."/>
            <person name="Ware D."/>
            <person name="Wu X."/>
            <person name="Wang H."/>
            <person name="Liu C."/>
            <person name="Fang Y."/>
            <person name="Rustenholz C."/>
            <person name="Cheng Z."/>
            <person name="Xiao H."/>
            <person name="Zhou Y."/>
        </authorList>
    </citation>
    <scope>NUCLEOTIDE SEQUENCE [LARGE SCALE GENOMIC DNA]</scope>
    <source>
        <strain evidence="2">cv. Pinot noir / PN40024</strain>
        <tissue evidence="1">Leaf</tissue>
    </source>
</reference>
<dbReference type="EMBL" id="CP126657">
    <property type="protein sequence ID" value="WJZ97249.1"/>
    <property type="molecule type" value="Genomic_DNA"/>
</dbReference>
<keyword evidence="2" id="KW-1185">Reference proteome</keyword>
<name>A0ABY9CP07_VITVI</name>
<dbReference type="SUPFAM" id="SSF56219">
    <property type="entry name" value="DNase I-like"/>
    <property type="match status" value="1"/>
</dbReference>
<evidence type="ECO:0000313" key="2">
    <source>
        <dbReference type="Proteomes" id="UP001227230"/>
    </source>
</evidence>
<organism evidence="1 2">
    <name type="scientific">Vitis vinifera</name>
    <name type="common">Grape</name>
    <dbReference type="NCBI Taxonomy" id="29760"/>
    <lineage>
        <taxon>Eukaryota</taxon>
        <taxon>Viridiplantae</taxon>
        <taxon>Streptophyta</taxon>
        <taxon>Embryophyta</taxon>
        <taxon>Tracheophyta</taxon>
        <taxon>Spermatophyta</taxon>
        <taxon>Magnoliopsida</taxon>
        <taxon>eudicotyledons</taxon>
        <taxon>Gunneridae</taxon>
        <taxon>Pentapetalae</taxon>
        <taxon>rosids</taxon>
        <taxon>Vitales</taxon>
        <taxon>Vitaceae</taxon>
        <taxon>Viteae</taxon>
        <taxon>Vitis</taxon>
    </lineage>
</organism>